<keyword evidence="4 8" id="KW-0547">Nucleotide-binding</keyword>
<dbReference type="PANTHER" id="PTHR42781:SF5">
    <property type="entry name" value="PUTRESCINE TRANSPORT ATP-BINDING PROTEIN POTG"/>
    <property type="match status" value="1"/>
</dbReference>
<dbReference type="InterPro" id="IPR008995">
    <property type="entry name" value="Mo/tungstate-bd_C_term_dom"/>
</dbReference>
<dbReference type="SMART" id="SM00382">
    <property type="entry name" value="AAA"/>
    <property type="match status" value="1"/>
</dbReference>
<keyword evidence="6 8" id="KW-1278">Translocase</keyword>
<evidence type="ECO:0000256" key="4">
    <source>
        <dbReference type="ARBA" id="ARBA00022741"/>
    </source>
</evidence>
<reference evidence="11" key="1">
    <citation type="submission" date="2020-06" db="EMBL/GenBank/DDBJ databases">
        <title>Thalassolituus marinus alknpb1M-1, a hydrocarbon-degrading bacterium isolated from the deep-sea overlying water using an in-situ strategy from the South China Sea basin.</title>
        <authorList>
            <person name="Dong C."/>
            <person name="Chen Y."/>
            <person name="Shao Z."/>
        </authorList>
    </citation>
    <scope>NUCLEOTIDE SEQUENCE [LARGE SCALE GENOMIC DNA]</scope>
    <source>
        <strain evidence="11">alknpb1M-1</strain>
    </source>
</reference>
<comment type="similarity">
    <text evidence="8">Belongs to the ABC transporter superfamily. Spermidine/putrescine importer (TC 3.A.1.11.1) family.</text>
</comment>
<dbReference type="Pfam" id="PF00005">
    <property type="entry name" value="ABC_tran"/>
    <property type="match status" value="1"/>
</dbReference>
<keyword evidence="1 8" id="KW-0813">Transport</keyword>
<evidence type="ECO:0000256" key="2">
    <source>
        <dbReference type="ARBA" id="ARBA00022475"/>
    </source>
</evidence>
<keyword evidence="11" id="KW-1185">Reference proteome</keyword>
<sequence length="378" mass="42231">MTQIRPASSEQPWAAPEEEPIVRIDKVTKTFGSTYAVDEISLNIHRGEFFSLLGASGCGKTTLLRMLGGFETPTSGRIYIDGQDVTDVPPYLRPINMMFQSYALFPHMNVAQNIAFGLKQERMPSALIRERVAEVMSLVQIEKLATRKPHQLSGGQRQRVALARALAKQPKILLLDEPLGALDKKLREHTQFELVNIQERLGITFIIVTHDQEEAMTMSSRIALMHDGRIEQVDAPRRMYEFPATRYAASFIGSVNLFNGHVVSHENDMVLIHSEEAGSDLLVHHSQPLNPGMEVTVAIRPEKIAVRDHHGDDPNSIHGIIQEIAYLGDVSIYHVELPSGKRVQFTQSNVLALAEQPLTWGQEVALNWNAYSCGVLTQ</sequence>
<dbReference type="PROSITE" id="PS00211">
    <property type="entry name" value="ABC_TRANSPORTER_1"/>
    <property type="match status" value="1"/>
</dbReference>
<keyword evidence="5 8" id="KW-0067">ATP-binding</keyword>
<dbReference type="InterPro" id="IPR027417">
    <property type="entry name" value="P-loop_NTPase"/>
</dbReference>
<evidence type="ECO:0000256" key="5">
    <source>
        <dbReference type="ARBA" id="ARBA00022840"/>
    </source>
</evidence>
<proteinExistence type="inferred from homology"/>
<dbReference type="InterPro" id="IPR005893">
    <property type="entry name" value="PotA-like"/>
</dbReference>
<evidence type="ECO:0000256" key="1">
    <source>
        <dbReference type="ARBA" id="ARBA00022448"/>
    </source>
</evidence>
<evidence type="ECO:0000256" key="8">
    <source>
        <dbReference type="RuleBase" id="RU364083"/>
    </source>
</evidence>
<dbReference type="InterPro" id="IPR003593">
    <property type="entry name" value="AAA+_ATPase"/>
</dbReference>
<dbReference type="GO" id="GO:0005524">
    <property type="term" value="F:ATP binding"/>
    <property type="evidence" value="ECO:0007669"/>
    <property type="project" value="UniProtKB-KW"/>
</dbReference>
<evidence type="ECO:0000256" key="6">
    <source>
        <dbReference type="ARBA" id="ARBA00022967"/>
    </source>
</evidence>
<dbReference type="NCBIfam" id="TIGR01187">
    <property type="entry name" value="potA"/>
    <property type="match status" value="1"/>
</dbReference>
<dbReference type="RefSeq" id="WP_260998144.1">
    <property type="nucleotide sequence ID" value="NZ_CP054475.1"/>
</dbReference>
<organism evidence="10 11">
    <name type="scientific">Thalassolituus hydrocarboniclasticus</name>
    <dbReference type="NCBI Taxonomy" id="2742796"/>
    <lineage>
        <taxon>Bacteria</taxon>
        <taxon>Pseudomonadati</taxon>
        <taxon>Pseudomonadota</taxon>
        <taxon>Gammaproteobacteria</taxon>
        <taxon>Oceanospirillales</taxon>
        <taxon>Oceanospirillaceae</taxon>
        <taxon>Thalassolituus</taxon>
    </lineage>
</organism>
<dbReference type="InterPro" id="IPR050093">
    <property type="entry name" value="ABC_SmlMolc_Importer"/>
</dbReference>
<dbReference type="Proteomes" id="UP001065322">
    <property type="component" value="Chromosome"/>
</dbReference>
<feature type="domain" description="ABC transporter" evidence="9">
    <location>
        <begin position="22"/>
        <end position="252"/>
    </location>
</feature>
<dbReference type="Pfam" id="PF08402">
    <property type="entry name" value="TOBE_2"/>
    <property type="match status" value="1"/>
</dbReference>
<dbReference type="InterPro" id="IPR017871">
    <property type="entry name" value="ABC_transporter-like_CS"/>
</dbReference>
<dbReference type="Gene3D" id="3.40.50.300">
    <property type="entry name" value="P-loop containing nucleotide triphosphate hydrolases"/>
    <property type="match status" value="1"/>
</dbReference>
<dbReference type="EMBL" id="CP054475">
    <property type="protein sequence ID" value="UXD86164.1"/>
    <property type="molecule type" value="Genomic_DNA"/>
</dbReference>
<dbReference type="PROSITE" id="PS50893">
    <property type="entry name" value="ABC_TRANSPORTER_2"/>
    <property type="match status" value="1"/>
</dbReference>
<protein>
    <recommendedName>
        <fullName evidence="8">Spermidine/putrescine import ATP-binding protein PotA</fullName>
        <ecNumber evidence="8">7.6.2.11</ecNumber>
    </recommendedName>
</protein>
<keyword evidence="7 8" id="KW-0472">Membrane</keyword>
<dbReference type="Gene3D" id="2.40.50.100">
    <property type="match status" value="1"/>
</dbReference>
<dbReference type="PANTHER" id="PTHR42781">
    <property type="entry name" value="SPERMIDINE/PUTRESCINE IMPORT ATP-BINDING PROTEIN POTA"/>
    <property type="match status" value="1"/>
</dbReference>
<dbReference type="InterPro" id="IPR003439">
    <property type="entry name" value="ABC_transporter-like_ATP-bd"/>
</dbReference>
<dbReference type="EC" id="7.6.2.11" evidence="8"/>
<comment type="function">
    <text evidence="8">Part of the ABC transporter complex PotABCD involved in spermidine/putrescine import. Responsible for energy coupling to the transport system.</text>
</comment>
<gene>
    <name evidence="8" type="primary">potA</name>
    <name evidence="10" type="ORF">HUF19_01280</name>
</gene>
<dbReference type="SUPFAM" id="SSF52540">
    <property type="entry name" value="P-loop containing nucleoside triphosphate hydrolases"/>
    <property type="match status" value="1"/>
</dbReference>
<evidence type="ECO:0000313" key="10">
    <source>
        <dbReference type="EMBL" id="UXD86164.1"/>
    </source>
</evidence>
<comment type="catalytic activity">
    <reaction evidence="8">
        <text>ATP + H2O + polyamine-[polyamine-binding protein]Side 1 = ADP + phosphate + polyamineSide 2 + [polyamine-binding protein]Side 1.</text>
        <dbReference type="EC" id="7.6.2.11"/>
    </reaction>
</comment>
<name>A0ABY6A4V3_9GAMM</name>
<evidence type="ECO:0000259" key="9">
    <source>
        <dbReference type="PROSITE" id="PS50893"/>
    </source>
</evidence>
<keyword evidence="3" id="KW-0997">Cell inner membrane</keyword>
<dbReference type="InterPro" id="IPR013611">
    <property type="entry name" value="Transp-assoc_OB_typ2"/>
</dbReference>
<dbReference type="SUPFAM" id="SSF50331">
    <property type="entry name" value="MOP-like"/>
    <property type="match status" value="1"/>
</dbReference>
<keyword evidence="2 8" id="KW-1003">Cell membrane</keyword>
<evidence type="ECO:0000313" key="11">
    <source>
        <dbReference type="Proteomes" id="UP001065322"/>
    </source>
</evidence>
<comment type="subunit">
    <text evidence="8">The complex is composed of two ATP-binding proteins (PotA), two transmembrane proteins (PotB and PotC) and a solute-binding protein (PotD).</text>
</comment>
<accession>A0ABY6A4V3</accession>
<evidence type="ECO:0000256" key="3">
    <source>
        <dbReference type="ARBA" id="ARBA00022519"/>
    </source>
</evidence>
<evidence type="ECO:0000256" key="7">
    <source>
        <dbReference type="ARBA" id="ARBA00023136"/>
    </source>
</evidence>